<dbReference type="EnsemblMetazoa" id="AAEL024604-RA">
    <property type="protein sequence ID" value="AAEL024604-PA"/>
    <property type="gene ID" value="AAEL024604"/>
</dbReference>
<sequence>MENYFVLVKKTEAIDQQQSWKQISDNNSTNMDHELQGHLIHQPVGNLPKIVAVVSAASQQPLAACQSSMNSPLVLQSLQSTPEFITLMSNVDQQSASEIPSFEVSTANNSDDCYGEQEMIVESVQAEETKVVILQGQIEEDDNDDEISVTNSENVSPNKSMKRSASNKNVELVKSKRRHASTEMKFRAFDVNWSKIGDHILERLNCLQEYRNKNPGKHIPVSTRLSKTDMTTLTNTIVDQLRCIDTEIPACTMDQVAKQIYSKFSGLQFIDDDGCANQQSYVALKHKMINRNSYLNRFKSSDGPSSSVAEVRRNKNVKAGTLKEYWTASSSRCDKKILSELLRDDPKLLSDELLLASQPYVRFRMDEPKPLKEIITGFPVLRRRQLISFHFEKATGVAKDLLEKLFIAKREKIVDFLRHRFKNTLDETPSDYTITASLCSLLGENINELIIQKELGTKASEITTESAGPMLIAVDLGNDHRVFYAFAEQTQLTEGTKDIFTALGDLLAVHYVYNFMYMKSASKFLEFLQTYFFKICPITGTKSKASRKSKQQRLVQSIIEALSNHVPQATPDAGHF</sequence>
<name>A0A903VL61_AEDAE</name>
<feature type="compositionally biased region" description="Polar residues" evidence="1">
    <location>
        <begin position="148"/>
        <end position="169"/>
    </location>
</feature>
<reference evidence="2" key="2">
    <citation type="submission" date="2022-10" db="UniProtKB">
        <authorList>
            <consortium name="EnsemblMetazoa"/>
        </authorList>
    </citation>
    <scope>IDENTIFICATION</scope>
    <source>
        <strain evidence="2">LVP_AGWG</strain>
    </source>
</reference>
<dbReference type="AlphaFoldDB" id="A0A903VL61"/>
<feature type="region of interest" description="Disordered" evidence="1">
    <location>
        <begin position="144"/>
        <end position="169"/>
    </location>
</feature>
<proteinExistence type="predicted"/>
<protein>
    <submittedName>
        <fullName evidence="2">Uncharacterized protein</fullName>
    </submittedName>
</protein>
<gene>
    <name evidence="2" type="primary">110681379</name>
</gene>
<evidence type="ECO:0000256" key="1">
    <source>
        <dbReference type="SAM" id="MobiDB-lite"/>
    </source>
</evidence>
<evidence type="ECO:0000313" key="2">
    <source>
        <dbReference type="EnsemblMetazoa" id="AAEL024604-PA"/>
    </source>
</evidence>
<accession>A0A903VL61</accession>
<reference evidence="3" key="1">
    <citation type="submission" date="2017-06" db="EMBL/GenBank/DDBJ databases">
        <title>Aedes aegypti genome working group (AGWG) sequencing and assembly.</title>
        <authorList>
            <consortium name="Aedes aegypti Genome Working Group (AGWG)"/>
            <person name="Matthews B.J."/>
        </authorList>
    </citation>
    <scope>NUCLEOTIDE SEQUENCE [LARGE SCALE GENOMIC DNA]</scope>
    <source>
        <strain evidence="3">LVP_AGWG</strain>
    </source>
</reference>
<organism evidence="2 3">
    <name type="scientific">Aedes aegypti</name>
    <name type="common">Yellowfever mosquito</name>
    <name type="synonym">Culex aegypti</name>
    <dbReference type="NCBI Taxonomy" id="7159"/>
    <lineage>
        <taxon>Eukaryota</taxon>
        <taxon>Metazoa</taxon>
        <taxon>Ecdysozoa</taxon>
        <taxon>Arthropoda</taxon>
        <taxon>Hexapoda</taxon>
        <taxon>Insecta</taxon>
        <taxon>Pterygota</taxon>
        <taxon>Neoptera</taxon>
        <taxon>Endopterygota</taxon>
        <taxon>Diptera</taxon>
        <taxon>Nematocera</taxon>
        <taxon>Culicoidea</taxon>
        <taxon>Culicidae</taxon>
        <taxon>Culicinae</taxon>
        <taxon>Aedini</taxon>
        <taxon>Aedes</taxon>
        <taxon>Stegomyia</taxon>
    </lineage>
</organism>
<evidence type="ECO:0000313" key="3">
    <source>
        <dbReference type="Proteomes" id="UP000008820"/>
    </source>
</evidence>
<dbReference type="Proteomes" id="UP000008820">
    <property type="component" value="Unassembled WGS sequence"/>
</dbReference>
<dbReference type="OrthoDB" id="8806090at2759"/>
<keyword evidence="3" id="KW-1185">Reference proteome</keyword>